<comment type="caution">
    <text evidence="2">The sequence shown here is derived from an EMBL/GenBank/DDBJ whole genome shotgun (WGS) entry which is preliminary data.</text>
</comment>
<evidence type="ECO:0000313" key="3">
    <source>
        <dbReference type="Proteomes" id="UP000286908"/>
    </source>
</evidence>
<dbReference type="Pfam" id="PF04233">
    <property type="entry name" value="Phage_Mu_F"/>
    <property type="match status" value="1"/>
</dbReference>
<name>A0A433ZSR8_MORMO</name>
<reference evidence="2 3" key="1">
    <citation type="submission" date="2017-08" db="EMBL/GenBank/DDBJ databases">
        <title>Draft genome sequence of pheromone producing symbiont Morganella morganii, of the female New Zealand grass grub Costelytra giveni.</title>
        <authorList>
            <person name="Laugraud A."/>
            <person name="Young S.D."/>
            <person name="Hurst M.H."/>
        </authorList>
    </citation>
    <scope>NUCLEOTIDE SEQUENCE [LARGE SCALE GENOMIC DNA]</scope>
    <source>
        <strain evidence="2 3">MMsCG</strain>
    </source>
</reference>
<gene>
    <name evidence="2" type="ORF">CKG00_01225</name>
</gene>
<evidence type="ECO:0000313" key="2">
    <source>
        <dbReference type="EMBL" id="RUT65178.1"/>
    </source>
</evidence>
<sequence length="353" mass="38971">MQPGIILDNALMIQIMLERLKSSTADTREMVSDIRSAVASALSGFSGSVSSVGRAKSIALALRKALKPVLVGYSDRLLDDIINAAVVMADAEYYGFNSLAKDVNPADADKVRRDVQNIPLSLPGWNSSLFLAKFIESWADTAVQQIENQAVISLSSGGSISDMQSAINGTSAEPLIIAAAVVGRVARGFQTVAKTTLQHAHSVAATDFYKENPDLIKYEEFSAILDNKTSAVCRSLSGNRYPLGDGPRPPLHPNCRSRLLPVLDEKYEDLFVTKPVGNSEWGEETYYEWLYRQPANRQDIVLGKTRAQLFRDGGLSPERFAKLQLDKYFRPMTLRELQKIIPDTFRKADIELK</sequence>
<feature type="domain" description="Phage head morphogenesis" evidence="1">
    <location>
        <begin position="144"/>
        <end position="259"/>
    </location>
</feature>
<protein>
    <submittedName>
        <fullName evidence="2">Phage head morphogenesis protein</fullName>
    </submittedName>
</protein>
<dbReference type="Proteomes" id="UP000286908">
    <property type="component" value="Unassembled WGS sequence"/>
</dbReference>
<dbReference type="EMBL" id="NRQY01000001">
    <property type="protein sequence ID" value="RUT65178.1"/>
    <property type="molecule type" value="Genomic_DNA"/>
</dbReference>
<proteinExistence type="predicted"/>
<dbReference type="NCBIfam" id="TIGR01641">
    <property type="entry name" value="phageSPP1_gp7"/>
    <property type="match status" value="1"/>
</dbReference>
<evidence type="ECO:0000259" key="1">
    <source>
        <dbReference type="Pfam" id="PF04233"/>
    </source>
</evidence>
<dbReference type="InterPro" id="IPR006528">
    <property type="entry name" value="Phage_head_morphogenesis_dom"/>
</dbReference>
<organism evidence="2 3">
    <name type="scientific">Morganella morganii</name>
    <name type="common">Proteus morganii</name>
    <dbReference type="NCBI Taxonomy" id="582"/>
    <lineage>
        <taxon>Bacteria</taxon>
        <taxon>Pseudomonadati</taxon>
        <taxon>Pseudomonadota</taxon>
        <taxon>Gammaproteobacteria</taxon>
        <taxon>Enterobacterales</taxon>
        <taxon>Morganellaceae</taxon>
        <taxon>Morganella</taxon>
    </lineage>
</organism>
<dbReference type="AlphaFoldDB" id="A0A433ZSR8"/>
<dbReference type="OrthoDB" id="8614104at2"/>
<accession>A0A433ZSR8</accession>